<dbReference type="GO" id="GO:0004519">
    <property type="term" value="F:endonuclease activity"/>
    <property type="evidence" value="ECO:0007669"/>
    <property type="project" value="UniProtKB-KW"/>
</dbReference>
<keyword evidence="1" id="KW-0378">Hydrolase</keyword>
<organism evidence="1">
    <name type="scientific">Streptococcus suis</name>
    <dbReference type="NCBI Taxonomy" id="1307"/>
    <lineage>
        <taxon>Bacteria</taxon>
        <taxon>Bacillati</taxon>
        <taxon>Bacillota</taxon>
        <taxon>Bacilli</taxon>
        <taxon>Lactobacillales</taxon>
        <taxon>Streptococcaceae</taxon>
        <taxon>Streptococcus</taxon>
    </lineage>
</organism>
<proteinExistence type="predicted"/>
<dbReference type="Pfam" id="PF09566">
    <property type="entry name" value="RE_SacI"/>
    <property type="match status" value="1"/>
</dbReference>
<sequence>MEISVENASSTLKNAYQNALEAENIDCKFSEFIDLILDNTHLTYKYILFTAILSKATDETVNALALQKKSKLPGAYDARTICHKVIVPFEMETLGKALGGSNEPFLNKPARNEELSKSNPVRRGRDAMLLEKLCDTLPQISSEDAFVSLVYIIKKLLIIKEEKLKLRQIEINNVDNSIVNFLDFCNKVLEKNLEGESLTLVVAGIYKELYKNSPDIIVEVHPVNQSGASSKEVSDLDIYHNDKLIISNELKDKVYSEADVRHAMDKVIESGGNKMFFIEGPRATYQSDNPIDSLIIEYAQKGAHLTVISSTNFINMIVNLIINFDFQNLVRYCITTAQETKFKEETITHLLECSKQ</sequence>
<dbReference type="EMBL" id="MN437485">
    <property type="protein sequence ID" value="QHI00436.1"/>
    <property type="molecule type" value="Genomic_DNA"/>
</dbReference>
<accession>A0A6B9RH35</accession>
<keyword evidence="1" id="KW-0540">Nuclease</keyword>
<protein>
    <submittedName>
        <fullName evidence="1">Restriction endonuclease, SacI family</fullName>
    </submittedName>
</protein>
<name>A0A6B9RH35_STRSU</name>
<dbReference type="AlphaFoldDB" id="A0A6B9RH35"/>
<reference evidence="1" key="1">
    <citation type="submission" date="2019-09" db="EMBL/GenBank/DDBJ databases">
        <title>A novel lsa(E) multiresistance gene cluster located into ICE and prophage.</title>
        <authorList>
            <person name="Li D."/>
            <person name="Du X.-d."/>
            <person name="Shang Y."/>
        </authorList>
    </citation>
    <scope>NUCLEOTIDE SEQUENCE</scope>
    <source>
        <strain evidence="1">SC215</strain>
    </source>
</reference>
<keyword evidence="1" id="KW-0255">Endonuclease</keyword>
<dbReference type="REBASE" id="438843">
    <property type="entry name" value="Ssu300ORF13470P"/>
</dbReference>
<dbReference type="InterPro" id="IPR019066">
    <property type="entry name" value="Restrct_endonuc_II_SacI"/>
</dbReference>
<evidence type="ECO:0000313" key="1">
    <source>
        <dbReference type="EMBL" id="QHI00436.1"/>
    </source>
</evidence>
<dbReference type="RefSeq" id="WP_172020075.1">
    <property type="nucleotide sequence ID" value="NZ_AP023392.1"/>
</dbReference>